<dbReference type="RefSeq" id="WP_218103131.1">
    <property type="nucleotide sequence ID" value="NZ_CAJVCE010000041.1"/>
</dbReference>
<comment type="caution">
    <text evidence="1">The sequence shown here is derived from an EMBL/GenBank/DDBJ whole genome shotgun (WGS) entry which is preliminary data.</text>
</comment>
<dbReference type="EMBL" id="CAJVCE010000041">
    <property type="protein sequence ID" value="CAG7658261.1"/>
    <property type="molecule type" value="Genomic_DNA"/>
</dbReference>
<organism evidence="1 2">
    <name type="scientific">Paenibacillus allorhizosphaerae</name>
    <dbReference type="NCBI Taxonomy" id="2849866"/>
    <lineage>
        <taxon>Bacteria</taxon>
        <taxon>Bacillati</taxon>
        <taxon>Bacillota</taxon>
        <taxon>Bacilli</taxon>
        <taxon>Bacillales</taxon>
        <taxon>Paenibacillaceae</taxon>
        <taxon>Paenibacillus</taxon>
    </lineage>
</organism>
<name>A0ABM8VU90_9BACL</name>
<sequence>MTSDEKLFPIPHYHDLSRYCRMLTGTPWDGDDILQETIFKVLKSVPSAKTSQLPKA</sequence>
<proteinExistence type="predicted"/>
<evidence type="ECO:0000313" key="2">
    <source>
        <dbReference type="Proteomes" id="UP000730618"/>
    </source>
</evidence>
<dbReference type="Proteomes" id="UP000730618">
    <property type="component" value="Unassembled WGS sequence"/>
</dbReference>
<accession>A0ABM8VU90</accession>
<protein>
    <recommendedName>
        <fullName evidence="3">RNA polymerase sigma-70 region 2 domain-containing protein</fullName>
    </recommendedName>
</protein>
<keyword evidence="2" id="KW-1185">Reference proteome</keyword>
<reference evidence="1 2" key="1">
    <citation type="submission" date="2021-06" db="EMBL/GenBank/DDBJ databases">
        <authorList>
            <person name="Criscuolo A."/>
        </authorList>
    </citation>
    <scope>NUCLEOTIDE SEQUENCE [LARGE SCALE GENOMIC DNA]</scope>
    <source>
        <strain evidence="2">CIP 111802</strain>
    </source>
</reference>
<gene>
    <name evidence="1" type="ORF">PAECIP111802_06998</name>
</gene>
<evidence type="ECO:0008006" key="3">
    <source>
        <dbReference type="Google" id="ProtNLM"/>
    </source>
</evidence>
<evidence type="ECO:0000313" key="1">
    <source>
        <dbReference type="EMBL" id="CAG7658261.1"/>
    </source>
</evidence>